<dbReference type="Gene3D" id="3.40.50.2300">
    <property type="match status" value="1"/>
</dbReference>
<dbReference type="GO" id="GO:0046685">
    <property type="term" value="P:response to arsenic-containing substance"/>
    <property type="evidence" value="ECO:0007669"/>
    <property type="project" value="UniProtKB-KW"/>
</dbReference>
<dbReference type="EMBL" id="JYNX01000037">
    <property type="protein sequence ID" value="KMO78784.1"/>
    <property type="molecule type" value="Genomic_DNA"/>
</dbReference>
<dbReference type="PANTHER" id="PTHR43428">
    <property type="entry name" value="ARSENATE REDUCTASE"/>
    <property type="match status" value="1"/>
</dbReference>
<feature type="domain" description="Phosphotyrosine protein phosphatase I" evidence="2">
    <location>
        <begin position="7"/>
        <end position="135"/>
    </location>
</feature>
<reference evidence="3 4" key="1">
    <citation type="journal article" date="2015" name="Genome Biol. Evol.">
        <title>Characterization of Three Mycobacterium spp. with Potential Use in Bioremediation by Genome Sequencing and Comparative Genomics.</title>
        <authorList>
            <person name="Das S."/>
            <person name="Pettersson B.M."/>
            <person name="Behra P.R."/>
            <person name="Ramesh M."/>
            <person name="Dasgupta S."/>
            <person name="Bhattacharya A."/>
            <person name="Kirsebom L.A."/>
        </authorList>
    </citation>
    <scope>NUCLEOTIDE SEQUENCE [LARGE SCALE GENOMIC DNA]</scope>
    <source>
        <strain evidence="3 4">DSM 44219</strain>
    </source>
</reference>
<dbReference type="AlphaFoldDB" id="A0A0J6W8B0"/>
<keyword evidence="1" id="KW-0059">Arsenical resistance</keyword>
<dbReference type="PATRIC" id="fig|1800.3.peg.3024"/>
<keyword evidence="3" id="KW-0808">Transferase</keyword>
<proteinExistence type="predicted"/>
<dbReference type="InterPro" id="IPR023485">
    <property type="entry name" value="Ptyr_pPase"/>
</dbReference>
<dbReference type="PANTHER" id="PTHR43428:SF1">
    <property type="entry name" value="ARSENATE REDUCTASE"/>
    <property type="match status" value="1"/>
</dbReference>
<dbReference type="GO" id="GO:0102100">
    <property type="term" value="F:mycothiol-arsenate ligase activity"/>
    <property type="evidence" value="ECO:0007669"/>
    <property type="project" value="UniProtKB-EC"/>
</dbReference>
<dbReference type="SMART" id="SM00226">
    <property type="entry name" value="LMWPc"/>
    <property type="match status" value="1"/>
</dbReference>
<dbReference type="OrthoDB" id="9799372at2"/>
<comment type="caution">
    <text evidence="3">The sequence shown here is derived from an EMBL/GenBank/DDBJ whole genome shotgun (WGS) entry which is preliminary data.</text>
</comment>
<dbReference type="SUPFAM" id="SSF52788">
    <property type="entry name" value="Phosphotyrosine protein phosphatases I"/>
    <property type="match status" value="1"/>
</dbReference>
<evidence type="ECO:0000313" key="4">
    <source>
        <dbReference type="Proteomes" id="UP000036176"/>
    </source>
</evidence>
<accession>A0A0J6W8B0</accession>
<evidence type="ECO:0000256" key="1">
    <source>
        <dbReference type="ARBA" id="ARBA00022849"/>
    </source>
</evidence>
<gene>
    <name evidence="3" type="primary">arsC1_1</name>
    <name evidence="3" type="ORF">MCHUDSM44219_03022</name>
</gene>
<evidence type="ECO:0000259" key="2">
    <source>
        <dbReference type="SMART" id="SM00226"/>
    </source>
</evidence>
<dbReference type="InterPro" id="IPR036196">
    <property type="entry name" value="Ptyr_pPase_sf"/>
</dbReference>
<dbReference type="RefSeq" id="WP_048419003.1">
    <property type="nucleotide sequence ID" value="NZ_JYNX01000037.1"/>
</dbReference>
<evidence type="ECO:0000313" key="3">
    <source>
        <dbReference type="EMBL" id="KMO78784.1"/>
    </source>
</evidence>
<keyword evidence="4" id="KW-1185">Reference proteome</keyword>
<protein>
    <submittedName>
        <fullName evidence="3">Arsenate-mycothiol transferase ArsC1</fullName>
        <ecNumber evidence="3">2.8.4.2</ecNumber>
    </submittedName>
</protein>
<sequence>MGEPTKPSVLFVCVKNSGKSQMAAGLMRTVTGGTVDIHSAGTRPGVELNSQSVQSLAELGIDIGGEHPKPIDPALLQQVDVVVVLGRDAAVEPVTGVSIERWQTDEPSERGIEGVERMRLIRDDIAVRVEELARRLGVADPGMRRSRR</sequence>
<dbReference type="Proteomes" id="UP000036176">
    <property type="component" value="Unassembled WGS sequence"/>
</dbReference>
<dbReference type="EC" id="2.8.4.2" evidence="3"/>
<name>A0A0J6W8B0_MYCCU</name>
<dbReference type="Pfam" id="PF01451">
    <property type="entry name" value="LMWPc"/>
    <property type="match status" value="1"/>
</dbReference>
<organism evidence="3 4">
    <name type="scientific">Mycolicibacterium chubuense</name>
    <name type="common">Mycobacterium chubuense</name>
    <dbReference type="NCBI Taxonomy" id="1800"/>
    <lineage>
        <taxon>Bacteria</taxon>
        <taxon>Bacillati</taxon>
        <taxon>Actinomycetota</taxon>
        <taxon>Actinomycetes</taxon>
        <taxon>Mycobacteriales</taxon>
        <taxon>Mycobacteriaceae</taxon>
        <taxon>Mycolicibacterium</taxon>
    </lineage>
</organism>